<dbReference type="EMBL" id="JADIXZ010000001">
    <property type="protein sequence ID" value="MBK6299739.1"/>
    <property type="molecule type" value="Genomic_DNA"/>
</dbReference>
<dbReference type="PANTHER" id="PTHR43194:SF2">
    <property type="entry name" value="PEROXISOMAL MEMBRANE PROTEIN LPX1"/>
    <property type="match status" value="1"/>
</dbReference>
<gene>
    <name evidence="2" type="ORF">IPF40_01350</name>
</gene>
<feature type="domain" description="AB hydrolase-1" evidence="1">
    <location>
        <begin position="15"/>
        <end position="242"/>
    </location>
</feature>
<dbReference type="InterPro" id="IPR000073">
    <property type="entry name" value="AB_hydrolase_1"/>
</dbReference>
<dbReference type="Pfam" id="PF12697">
    <property type="entry name" value="Abhydrolase_6"/>
    <property type="match status" value="1"/>
</dbReference>
<dbReference type="Gene3D" id="3.40.50.1820">
    <property type="entry name" value="alpha/beta hydrolase"/>
    <property type="match status" value="1"/>
</dbReference>
<organism evidence="2 3">
    <name type="scientific">Candidatus Phosphoribacter hodrii</name>
    <dbReference type="NCBI Taxonomy" id="2953743"/>
    <lineage>
        <taxon>Bacteria</taxon>
        <taxon>Bacillati</taxon>
        <taxon>Actinomycetota</taxon>
        <taxon>Actinomycetes</taxon>
        <taxon>Micrococcales</taxon>
        <taxon>Dermatophilaceae</taxon>
        <taxon>Candidatus Phosphoribacter</taxon>
    </lineage>
</organism>
<dbReference type="GO" id="GO:0016787">
    <property type="term" value="F:hydrolase activity"/>
    <property type="evidence" value="ECO:0007669"/>
    <property type="project" value="UniProtKB-KW"/>
</dbReference>
<dbReference type="Proteomes" id="UP000718281">
    <property type="component" value="Unassembled WGS sequence"/>
</dbReference>
<comment type="caution">
    <text evidence="2">The sequence shown here is derived from an EMBL/GenBank/DDBJ whole genome shotgun (WGS) entry which is preliminary data.</text>
</comment>
<accession>A0A934X3V1</accession>
<sequence>MTIPCITVGSGEHHVFVLHGWFGSADGWGLFPTYLDGERFSYHFTDNRGYGARMDERGHYSLDEVADDVLALADSLDAQTFSLIGHSMGGAEVLRILAKAPGRVRKLVGLTPVSASPTPFDEAGHDLFWGAAEDPGKRFGIIDFTTGNRNTATWVQQVVDHSLSHSTTEGFAGALEAWAGPDFLAEIAGTQTPMLVIAGEHDPALGEATVRQTWEPHFPQCEIHVMANAGHYPMFETPVQLATVIERFLAD</sequence>
<dbReference type="PANTHER" id="PTHR43194">
    <property type="entry name" value="HYDROLASE ALPHA/BETA FOLD FAMILY"/>
    <property type="match status" value="1"/>
</dbReference>
<keyword evidence="2" id="KW-0378">Hydrolase</keyword>
<name>A0A934X3V1_9MICO</name>
<dbReference type="SUPFAM" id="SSF53474">
    <property type="entry name" value="alpha/beta-Hydrolases"/>
    <property type="match status" value="1"/>
</dbReference>
<dbReference type="AlphaFoldDB" id="A0A934X3V1"/>
<evidence type="ECO:0000313" key="3">
    <source>
        <dbReference type="Proteomes" id="UP000718281"/>
    </source>
</evidence>
<proteinExistence type="predicted"/>
<dbReference type="InterPro" id="IPR029058">
    <property type="entry name" value="AB_hydrolase_fold"/>
</dbReference>
<protein>
    <submittedName>
        <fullName evidence="2">Alpha/beta hydrolase</fullName>
    </submittedName>
</protein>
<evidence type="ECO:0000259" key="1">
    <source>
        <dbReference type="Pfam" id="PF12697"/>
    </source>
</evidence>
<reference evidence="2 3" key="1">
    <citation type="submission" date="2020-10" db="EMBL/GenBank/DDBJ databases">
        <title>Connecting structure to function with the recovery of over 1000 high-quality activated sludge metagenome-assembled genomes encoding full-length rRNA genes using long-read sequencing.</title>
        <authorList>
            <person name="Singleton C.M."/>
            <person name="Petriglieri F."/>
            <person name="Kristensen J.M."/>
            <person name="Kirkegaard R.H."/>
            <person name="Michaelsen T.Y."/>
            <person name="Andersen M.H."/>
            <person name="Karst S.M."/>
            <person name="Dueholm M.S."/>
            <person name="Nielsen P.H."/>
            <person name="Albertsen M."/>
        </authorList>
    </citation>
    <scope>NUCLEOTIDE SEQUENCE [LARGE SCALE GENOMIC DNA]</scope>
    <source>
        <strain evidence="2">AalE_18-Q3-R2-46_BAT3C.188</strain>
    </source>
</reference>
<dbReference type="InterPro" id="IPR050228">
    <property type="entry name" value="Carboxylesterase_BioH"/>
</dbReference>
<evidence type="ECO:0000313" key="2">
    <source>
        <dbReference type="EMBL" id="MBK6299739.1"/>
    </source>
</evidence>